<dbReference type="FunFam" id="2.130.10.10:FF:001265">
    <property type="entry name" value="Small nucleolar ribonucleoprotein complex subunit"/>
    <property type="match status" value="1"/>
</dbReference>
<dbReference type="InterPro" id="IPR015943">
    <property type="entry name" value="WD40/YVTN_repeat-like_dom_sf"/>
</dbReference>
<evidence type="ECO:0000256" key="3">
    <source>
        <dbReference type="ARBA" id="ARBA00022574"/>
    </source>
</evidence>
<feature type="region of interest" description="Disordered" evidence="6">
    <location>
        <begin position="324"/>
        <end position="347"/>
    </location>
</feature>
<dbReference type="InterPro" id="IPR018983">
    <property type="entry name" value="U3_snoRNA-assocProt_15_C"/>
</dbReference>
<dbReference type="Proteomes" id="UP000007752">
    <property type="component" value="Chromosome 7"/>
</dbReference>
<dbReference type="SMART" id="SM00320">
    <property type="entry name" value="WD40"/>
    <property type="match status" value="6"/>
</dbReference>
<dbReference type="InterPro" id="IPR036322">
    <property type="entry name" value="WD40_repeat_dom_sf"/>
</dbReference>
<feature type="domain" description="U3 small nucleolar RNA-associated protein 15 C-terminal" evidence="7">
    <location>
        <begin position="370"/>
        <end position="511"/>
    </location>
</feature>
<dbReference type="EMBL" id="CM000144">
    <property type="protein sequence ID" value="EAZ39162.1"/>
    <property type="molecule type" value="Genomic_DNA"/>
</dbReference>
<dbReference type="AlphaFoldDB" id="A3BHX3"/>
<dbReference type="PANTHER" id="PTHR19924">
    <property type="entry name" value="UTP15 U3 SMALL NUCLEOLAR RNA-ASSOCIATED PROTEIN 15 FAMILY MEMBER"/>
    <property type="match status" value="1"/>
</dbReference>
<keyword evidence="3" id="KW-0853">WD repeat</keyword>
<evidence type="ECO:0000259" key="7">
    <source>
        <dbReference type="Pfam" id="PF09384"/>
    </source>
</evidence>
<keyword evidence="4" id="KW-0677">Repeat</keyword>
<accession>A3BHX3</accession>
<protein>
    <recommendedName>
        <fullName evidence="7">U3 small nucleolar RNA-associated protein 15 C-terminal domain-containing protein</fullName>
    </recommendedName>
</protein>
<reference evidence="8" key="2">
    <citation type="submission" date="2008-12" db="EMBL/GenBank/DDBJ databases">
        <title>Improved gene annotation of the rice (Oryza sativa) genomes.</title>
        <authorList>
            <person name="Wang J."/>
            <person name="Li R."/>
            <person name="Fan W."/>
            <person name="Huang Q."/>
            <person name="Zhang J."/>
            <person name="Zhou Y."/>
            <person name="Hu Y."/>
            <person name="Zi S."/>
            <person name="Li J."/>
            <person name="Ni P."/>
            <person name="Zheng H."/>
            <person name="Zhang Y."/>
            <person name="Zhao M."/>
            <person name="Hao Q."/>
            <person name="McDermott J."/>
            <person name="Samudrala R."/>
            <person name="Kristiansen K."/>
            <person name="Wong G.K.-S."/>
        </authorList>
    </citation>
    <scope>NUCLEOTIDE SEQUENCE</scope>
</reference>
<proteinExistence type="predicted"/>
<dbReference type="GO" id="GO:0005730">
    <property type="term" value="C:nucleolus"/>
    <property type="evidence" value="ECO:0007669"/>
    <property type="project" value="UniProtKB-SubCell"/>
</dbReference>
<evidence type="ECO:0000256" key="1">
    <source>
        <dbReference type="ARBA" id="ARBA00004604"/>
    </source>
</evidence>
<dbReference type="InterPro" id="IPR001680">
    <property type="entry name" value="WD40_rpt"/>
</dbReference>
<evidence type="ECO:0000313" key="8">
    <source>
        <dbReference type="EMBL" id="EAZ39162.1"/>
    </source>
</evidence>
<keyword evidence="5" id="KW-0539">Nucleus</keyword>
<organism evidence="8">
    <name type="scientific">Oryza sativa subsp. japonica</name>
    <name type="common">Rice</name>
    <dbReference type="NCBI Taxonomy" id="39947"/>
    <lineage>
        <taxon>Eukaryota</taxon>
        <taxon>Viridiplantae</taxon>
        <taxon>Streptophyta</taxon>
        <taxon>Embryophyta</taxon>
        <taxon>Tracheophyta</taxon>
        <taxon>Spermatophyta</taxon>
        <taxon>Magnoliopsida</taxon>
        <taxon>Liliopsida</taxon>
        <taxon>Poales</taxon>
        <taxon>Poaceae</taxon>
        <taxon>BOP clade</taxon>
        <taxon>Oryzoideae</taxon>
        <taxon>Oryzeae</taxon>
        <taxon>Oryzinae</taxon>
        <taxon>Oryza</taxon>
        <taxon>Oryza sativa</taxon>
    </lineage>
</organism>
<dbReference type="SUPFAM" id="SSF50978">
    <property type="entry name" value="WD40 repeat-like"/>
    <property type="match status" value="1"/>
</dbReference>
<name>A3BHX3_ORYSJ</name>
<keyword evidence="2" id="KW-0698">rRNA processing</keyword>
<dbReference type="Pfam" id="PF09384">
    <property type="entry name" value="UTP15_C"/>
    <property type="match status" value="1"/>
</dbReference>
<evidence type="ECO:0000256" key="4">
    <source>
        <dbReference type="ARBA" id="ARBA00022737"/>
    </source>
</evidence>
<reference evidence="8" key="1">
    <citation type="journal article" date="2005" name="PLoS Biol.">
        <title>The genomes of Oryza sativa: a history of duplications.</title>
        <authorList>
            <person name="Yu J."/>
            <person name="Wang J."/>
            <person name="Lin W."/>
            <person name="Li S."/>
            <person name="Li H."/>
            <person name="Zhou J."/>
            <person name="Ni P."/>
            <person name="Dong W."/>
            <person name="Hu S."/>
            <person name="Zeng C."/>
            <person name="Zhang J."/>
            <person name="Zhang Y."/>
            <person name="Li R."/>
            <person name="Xu Z."/>
            <person name="Li S."/>
            <person name="Li X."/>
            <person name="Zheng H."/>
            <person name="Cong L."/>
            <person name="Lin L."/>
            <person name="Yin J."/>
            <person name="Geng J."/>
            <person name="Li G."/>
            <person name="Shi J."/>
            <person name="Liu J."/>
            <person name="Lv H."/>
            <person name="Li J."/>
            <person name="Wang J."/>
            <person name="Deng Y."/>
            <person name="Ran L."/>
            <person name="Shi X."/>
            <person name="Wang X."/>
            <person name="Wu Q."/>
            <person name="Li C."/>
            <person name="Ren X."/>
            <person name="Wang J."/>
            <person name="Wang X."/>
            <person name="Li D."/>
            <person name="Liu D."/>
            <person name="Zhang X."/>
            <person name="Ji Z."/>
            <person name="Zhao W."/>
            <person name="Sun Y."/>
            <person name="Zhang Z."/>
            <person name="Bao J."/>
            <person name="Han Y."/>
            <person name="Dong L."/>
            <person name="Ji J."/>
            <person name="Chen P."/>
            <person name="Wu S."/>
            <person name="Liu J."/>
            <person name="Xiao Y."/>
            <person name="Bu D."/>
            <person name="Tan J."/>
            <person name="Yang L."/>
            <person name="Ye C."/>
            <person name="Zhang J."/>
            <person name="Xu J."/>
            <person name="Zhou Y."/>
            <person name="Yu Y."/>
            <person name="Zhang B."/>
            <person name="Zhuang S."/>
            <person name="Wei H."/>
            <person name="Liu B."/>
            <person name="Lei M."/>
            <person name="Yu H."/>
            <person name="Li Y."/>
            <person name="Xu H."/>
            <person name="Wei S."/>
            <person name="He X."/>
            <person name="Fang L."/>
            <person name="Zhang Z."/>
            <person name="Zhang Y."/>
            <person name="Huang X."/>
            <person name="Su Z."/>
            <person name="Tong W."/>
            <person name="Li J."/>
            <person name="Tong Z."/>
            <person name="Li S."/>
            <person name="Ye J."/>
            <person name="Wang L."/>
            <person name="Fang L."/>
            <person name="Lei T."/>
            <person name="Chen C."/>
            <person name="Chen H."/>
            <person name="Xu Z."/>
            <person name="Li H."/>
            <person name="Huang H."/>
            <person name="Zhang F."/>
            <person name="Xu H."/>
            <person name="Li N."/>
            <person name="Zhao C."/>
            <person name="Li S."/>
            <person name="Dong L."/>
            <person name="Huang Y."/>
            <person name="Li L."/>
            <person name="Xi Y."/>
            <person name="Qi Q."/>
            <person name="Li W."/>
            <person name="Zhang B."/>
            <person name="Hu W."/>
            <person name="Zhang Y."/>
            <person name="Tian X."/>
            <person name="Jiao Y."/>
            <person name="Liang X."/>
            <person name="Jin J."/>
            <person name="Gao L."/>
            <person name="Zheng W."/>
            <person name="Hao B."/>
            <person name="Liu S."/>
            <person name="Wang W."/>
            <person name="Yuan L."/>
            <person name="Cao M."/>
            <person name="McDermott J."/>
            <person name="Samudrala R."/>
            <person name="Wang J."/>
            <person name="Wong G.K."/>
            <person name="Yang H."/>
        </authorList>
    </citation>
    <scope>NUCLEOTIDE SEQUENCE [LARGE SCALE GENOMIC DNA]</scope>
</reference>
<comment type="subcellular location">
    <subcellularLocation>
        <location evidence="1">Nucleus</location>
        <location evidence="1">Nucleolus</location>
    </subcellularLocation>
</comment>
<evidence type="ECO:0000256" key="5">
    <source>
        <dbReference type="ARBA" id="ARBA00023242"/>
    </source>
</evidence>
<dbReference type="PANTHER" id="PTHR19924:SF26">
    <property type="entry name" value="U3 SMALL NUCLEOLAR RNA-ASSOCIATED PROTEIN 15 HOMOLOG"/>
    <property type="match status" value="1"/>
</dbReference>
<dbReference type="GO" id="GO:0006364">
    <property type="term" value="P:rRNA processing"/>
    <property type="evidence" value="ECO:0007669"/>
    <property type="project" value="UniProtKB-KW"/>
</dbReference>
<gene>
    <name evidence="8" type="ORF">OsJ_23587</name>
</gene>
<sequence>MAADTSKPFFPAAPNPALLPSGRKPSRLSPEASYWRSFRASELTPANEFNVTHLAFSPSSAPTLAASLSTSVLLFSGDPLSPLPRIPASQDVAFSPSFRSDGSLLAVGDKKGVVRVFRADKKQSSGALRTLTAHTAETRVVRYPVAGGDKVHLFTAGDDALLAYWDVPSETPVFAAPAAHRDYIRAGAASPADHNIFATGSYDRIVKLLGRPHGEDVDAVLLPWRIAGGNVVRIWDVIGGGRLLHSVESHVKTVMALALAKMTNTGETRLLSAGSDGYVKSFDYGELKLTHSMRYPKELLSLACSPCGTVLVAGSSKGTIYMGRRKKKSTGEDEEEGKGVGGELDWAPTKPEKRRLAPSNYRYFLRGQNAKAKEGDLVIEKPKKVKVAEHDKLLRKFRHKDALVSALARNNPRSIVAVMEELVSRRKLVRCIENLDTEELVLLLLFLHRNATLPRYARFLMGVANKVLEMRADDIRSDENLRGCVRNLKRMAAEEIQIQHTLQGIQGMISPMLALASR</sequence>
<evidence type="ECO:0000256" key="2">
    <source>
        <dbReference type="ARBA" id="ARBA00022552"/>
    </source>
</evidence>
<evidence type="ECO:0000256" key="6">
    <source>
        <dbReference type="SAM" id="MobiDB-lite"/>
    </source>
</evidence>
<dbReference type="Gene3D" id="2.130.10.10">
    <property type="entry name" value="YVTN repeat-like/Quinoprotein amine dehydrogenase"/>
    <property type="match status" value="2"/>
</dbReference>